<evidence type="ECO:0000313" key="15">
    <source>
        <dbReference type="WBParaSite" id="PSU_v2.g15407.t1"/>
    </source>
</evidence>
<feature type="domain" description="Chromo" evidence="12">
    <location>
        <begin position="119"/>
        <end position="168"/>
    </location>
</feature>
<dbReference type="SMART" id="SM00298">
    <property type="entry name" value="CHROMO"/>
    <property type="match status" value="1"/>
</dbReference>
<evidence type="ECO:0000256" key="2">
    <source>
        <dbReference type="ARBA" id="ARBA00004584"/>
    </source>
</evidence>
<dbReference type="PANTHER" id="PTHR46223">
    <property type="entry name" value="HISTONE-LYSINE N-METHYLTRANSFERASE SUV39H"/>
    <property type="match status" value="1"/>
</dbReference>
<dbReference type="GO" id="GO:0008168">
    <property type="term" value="F:methyltransferase activity"/>
    <property type="evidence" value="ECO:0007669"/>
    <property type="project" value="UniProtKB-KW"/>
</dbReference>
<keyword evidence="3" id="KW-0158">Chromosome</keyword>
<dbReference type="InterPro" id="IPR023780">
    <property type="entry name" value="Chromo_domain"/>
</dbReference>
<keyword evidence="4" id="KW-0489">Methyltransferase</keyword>
<keyword evidence="14" id="KW-1185">Reference proteome</keyword>
<evidence type="ECO:0000256" key="5">
    <source>
        <dbReference type="ARBA" id="ARBA00022679"/>
    </source>
</evidence>
<dbReference type="AlphaFoldDB" id="A0A914Y5C7"/>
<dbReference type="SUPFAM" id="SSF82199">
    <property type="entry name" value="SET domain"/>
    <property type="match status" value="1"/>
</dbReference>
<dbReference type="PANTHER" id="PTHR46223:SF3">
    <property type="entry name" value="HISTONE-LYSINE N-METHYLTRANSFERASE SET-23"/>
    <property type="match status" value="1"/>
</dbReference>
<evidence type="ECO:0000256" key="3">
    <source>
        <dbReference type="ARBA" id="ARBA00022454"/>
    </source>
</evidence>
<dbReference type="CDD" id="cd00024">
    <property type="entry name" value="CD_CSD"/>
    <property type="match status" value="1"/>
</dbReference>
<keyword evidence="10" id="KW-0137">Centromere</keyword>
<dbReference type="InterPro" id="IPR016197">
    <property type="entry name" value="Chromo-like_dom_sf"/>
</dbReference>
<evidence type="ECO:0000256" key="8">
    <source>
        <dbReference type="ARBA" id="ARBA00022833"/>
    </source>
</evidence>
<dbReference type="PROSITE" id="PS50280">
    <property type="entry name" value="SET"/>
    <property type="match status" value="1"/>
</dbReference>
<dbReference type="Pfam" id="PF00856">
    <property type="entry name" value="SET"/>
    <property type="match status" value="1"/>
</dbReference>
<keyword evidence="8" id="KW-0862">Zinc</keyword>
<evidence type="ECO:0000256" key="9">
    <source>
        <dbReference type="ARBA" id="ARBA00023242"/>
    </source>
</evidence>
<dbReference type="InterPro" id="IPR046341">
    <property type="entry name" value="SET_dom_sf"/>
</dbReference>
<dbReference type="InterPro" id="IPR001214">
    <property type="entry name" value="SET_dom"/>
</dbReference>
<dbReference type="WBParaSite" id="PSU_v2.g15407.t1">
    <property type="protein sequence ID" value="PSU_v2.g15407.t1"/>
    <property type="gene ID" value="PSU_v2.g15407"/>
</dbReference>
<keyword evidence="6" id="KW-0949">S-adenosyl-L-methionine</keyword>
<evidence type="ECO:0000259" key="12">
    <source>
        <dbReference type="PROSITE" id="PS50013"/>
    </source>
</evidence>
<organism evidence="14 15">
    <name type="scientific">Panagrolaimus superbus</name>
    <dbReference type="NCBI Taxonomy" id="310955"/>
    <lineage>
        <taxon>Eukaryota</taxon>
        <taxon>Metazoa</taxon>
        <taxon>Ecdysozoa</taxon>
        <taxon>Nematoda</taxon>
        <taxon>Chromadorea</taxon>
        <taxon>Rhabditida</taxon>
        <taxon>Tylenchina</taxon>
        <taxon>Panagrolaimomorpha</taxon>
        <taxon>Panagrolaimoidea</taxon>
        <taxon>Panagrolaimidae</taxon>
        <taxon>Panagrolaimus</taxon>
    </lineage>
</organism>
<evidence type="ECO:0000256" key="1">
    <source>
        <dbReference type="ARBA" id="ARBA00004123"/>
    </source>
</evidence>
<accession>A0A914Y5C7</accession>
<evidence type="ECO:0000256" key="4">
    <source>
        <dbReference type="ARBA" id="ARBA00022603"/>
    </source>
</evidence>
<reference evidence="15" key="1">
    <citation type="submission" date="2022-11" db="UniProtKB">
        <authorList>
            <consortium name="WormBaseParasite"/>
        </authorList>
    </citation>
    <scope>IDENTIFICATION</scope>
</reference>
<comment type="subcellular location">
    <subcellularLocation>
        <location evidence="2">Chromosome</location>
        <location evidence="2">Centromere</location>
    </subcellularLocation>
    <subcellularLocation>
        <location evidence="1">Nucleus</location>
    </subcellularLocation>
</comment>
<dbReference type="InterPro" id="IPR023779">
    <property type="entry name" value="Chromodomain_CS"/>
</dbReference>
<evidence type="ECO:0000256" key="10">
    <source>
        <dbReference type="ARBA" id="ARBA00023328"/>
    </source>
</evidence>
<dbReference type="GO" id="GO:0046872">
    <property type="term" value="F:metal ion binding"/>
    <property type="evidence" value="ECO:0007669"/>
    <property type="project" value="UniProtKB-KW"/>
</dbReference>
<feature type="domain" description="SET" evidence="13">
    <location>
        <begin position="323"/>
        <end position="441"/>
    </location>
</feature>
<dbReference type="PROSITE" id="PS00598">
    <property type="entry name" value="CHROMO_1"/>
    <property type="match status" value="1"/>
</dbReference>
<dbReference type="GO" id="GO:0000775">
    <property type="term" value="C:chromosome, centromeric region"/>
    <property type="evidence" value="ECO:0007669"/>
    <property type="project" value="UniProtKB-SubCell"/>
</dbReference>
<dbReference type="GO" id="GO:0032259">
    <property type="term" value="P:methylation"/>
    <property type="evidence" value="ECO:0007669"/>
    <property type="project" value="UniProtKB-KW"/>
</dbReference>
<dbReference type="Proteomes" id="UP000887577">
    <property type="component" value="Unplaced"/>
</dbReference>
<feature type="compositionally biased region" description="Low complexity" evidence="11">
    <location>
        <begin position="11"/>
        <end position="20"/>
    </location>
</feature>
<name>A0A914Y5C7_9BILA</name>
<dbReference type="Pfam" id="PF00385">
    <property type="entry name" value="Chromo"/>
    <property type="match status" value="1"/>
</dbReference>
<dbReference type="Gene3D" id="2.170.270.10">
    <property type="entry name" value="SET domain"/>
    <property type="match status" value="1"/>
</dbReference>
<proteinExistence type="predicted"/>
<keyword evidence="7" id="KW-0479">Metal-binding</keyword>
<dbReference type="InterPro" id="IPR050973">
    <property type="entry name" value="H3K9_Histone-Lys_N-MTase"/>
</dbReference>
<sequence length="469" mass="54043">MKRGRKRHFNSSGPSSSSTSKRTAAPPTKKGTLAKQQNIQKTPEILAFEQLLENITLKDSTEAFLPLTLEPIRVDNDEEQISDDQIEVSSDTSELMMPMLEDCESQDDFMEDEEEKVEFEVERILLKRNDTHFYFVKWFGYKLSQGTWEPLWNLTDCDRVLNAFEDRKMLCFKIYQSLPNKDEYKGFLDTWINGIITTTFIETCVLEDIFTKFCKNNKLANLCVENWTRSIESYPKISFISENTFSDEAKQLLETIDPPKILCSCVACGKKSEDNPCPCIKAAATSNGFIRSLKKTQFVMECNKSCDCSEKCLGKVFGRGRTTALILFRTHWCGWGIRTLVDIPRSKFVDEYVGRIKLHHECRNIKDPTYLFDIDSDDGETVFVVDATEEGNASRFINHSCDPNLEVVLVKGLHNHKDFARVTFFSVREIQAGEELTFNYFKHKLDLSLVDKTTPKCYCGYELCRKYLI</sequence>
<dbReference type="SUPFAM" id="SSF54160">
    <property type="entry name" value="Chromo domain-like"/>
    <property type="match status" value="1"/>
</dbReference>
<evidence type="ECO:0000256" key="6">
    <source>
        <dbReference type="ARBA" id="ARBA00022691"/>
    </source>
</evidence>
<evidence type="ECO:0000256" key="11">
    <source>
        <dbReference type="SAM" id="MobiDB-lite"/>
    </source>
</evidence>
<feature type="region of interest" description="Disordered" evidence="11">
    <location>
        <begin position="1"/>
        <end position="37"/>
    </location>
</feature>
<dbReference type="InterPro" id="IPR000953">
    <property type="entry name" value="Chromo/chromo_shadow_dom"/>
</dbReference>
<evidence type="ECO:0000259" key="13">
    <source>
        <dbReference type="PROSITE" id="PS50280"/>
    </source>
</evidence>
<evidence type="ECO:0000313" key="14">
    <source>
        <dbReference type="Proteomes" id="UP000887577"/>
    </source>
</evidence>
<dbReference type="GO" id="GO:0005634">
    <property type="term" value="C:nucleus"/>
    <property type="evidence" value="ECO:0007669"/>
    <property type="project" value="UniProtKB-SubCell"/>
</dbReference>
<dbReference type="SMART" id="SM00317">
    <property type="entry name" value="SET"/>
    <property type="match status" value="1"/>
</dbReference>
<dbReference type="PROSITE" id="PS50013">
    <property type="entry name" value="CHROMO_2"/>
    <property type="match status" value="1"/>
</dbReference>
<keyword evidence="5" id="KW-0808">Transferase</keyword>
<keyword evidence="9" id="KW-0539">Nucleus</keyword>
<evidence type="ECO:0000256" key="7">
    <source>
        <dbReference type="ARBA" id="ARBA00022723"/>
    </source>
</evidence>
<dbReference type="Gene3D" id="2.40.50.40">
    <property type="match status" value="1"/>
</dbReference>
<protein>
    <submittedName>
        <fullName evidence="15">Histone-lysine N-methyltransferase</fullName>
    </submittedName>
</protein>